<keyword evidence="2" id="KW-1185">Reference proteome</keyword>
<name>A0AAN9L6Y3_CANGL</name>
<dbReference type="EMBL" id="JAYMYQ010000005">
    <property type="protein sequence ID" value="KAK7329936.1"/>
    <property type="molecule type" value="Genomic_DNA"/>
</dbReference>
<dbReference type="Proteomes" id="UP001367508">
    <property type="component" value="Unassembled WGS sequence"/>
</dbReference>
<evidence type="ECO:0000313" key="1">
    <source>
        <dbReference type="EMBL" id="KAK7329936.1"/>
    </source>
</evidence>
<accession>A0AAN9L6Y3</accession>
<reference evidence="1 2" key="1">
    <citation type="submission" date="2024-01" db="EMBL/GenBank/DDBJ databases">
        <title>The genomes of 5 underutilized Papilionoideae crops provide insights into root nodulation and disease resistanc.</title>
        <authorList>
            <person name="Jiang F."/>
        </authorList>
    </citation>
    <scope>NUCLEOTIDE SEQUENCE [LARGE SCALE GENOMIC DNA]</scope>
    <source>
        <strain evidence="1">LVBAO_FW01</strain>
        <tissue evidence="1">Leaves</tissue>
    </source>
</reference>
<gene>
    <name evidence="1" type="ORF">VNO77_24118</name>
</gene>
<evidence type="ECO:0000313" key="2">
    <source>
        <dbReference type="Proteomes" id="UP001367508"/>
    </source>
</evidence>
<proteinExistence type="predicted"/>
<sequence>MNFSWLKTFCISCCKMSVSCTGIVLIWLLGMKSGQPSKVSCASISPIKIQVSGLLGKQRIVFVGHKNP</sequence>
<protein>
    <submittedName>
        <fullName evidence="1">Uncharacterized protein</fullName>
    </submittedName>
</protein>
<dbReference type="AlphaFoldDB" id="A0AAN9L6Y3"/>
<comment type="caution">
    <text evidence="1">The sequence shown here is derived from an EMBL/GenBank/DDBJ whole genome shotgun (WGS) entry which is preliminary data.</text>
</comment>
<organism evidence="1 2">
    <name type="scientific">Canavalia gladiata</name>
    <name type="common">Sword bean</name>
    <name type="synonym">Dolichos gladiatus</name>
    <dbReference type="NCBI Taxonomy" id="3824"/>
    <lineage>
        <taxon>Eukaryota</taxon>
        <taxon>Viridiplantae</taxon>
        <taxon>Streptophyta</taxon>
        <taxon>Embryophyta</taxon>
        <taxon>Tracheophyta</taxon>
        <taxon>Spermatophyta</taxon>
        <taxon>Magnoliopsida</taxon>
        <taxon>eudicotyledons</taxon>
        <taxon>Gunneridae</taxon>
        <taxon>Pentapetalae</taxon>
        <taxon>rosids</taxon>
        <taxon>fabids</taxon>
        <taxon>Fabales</taxon>
        <taxon>Fabaceae</taxon>
        <taxon>Papilionoideae</taxon>
        <taxon>50 kb inversion clade</taxon>
        <taxon>NPAAA clade</taxon>
        <taxon>indigoferoid/millettioid clade</taxon>
        <taxon>Phaseoleae</taxon>
        <taxon>Canavalia</taxon>
    </lineage>
</organism>